<keyword evidence="2" id="KW-1133">Transmembrane helix</keyword>
<dbReference type="OrthoDB" id="4005299at2759"/>
<name>A0A8K0S038_9HYPO</name>
<evidence type="ECO:0000256" key="3">
    <source>
        <dbReference type="SAM" id="SignalP"/>
    </source>
</evidence>
<keyword evidence="3" id="KW-0732">Signal</keyword>
<keyword evidence="2" id="KW-0472">Membrane</keyword>
<dbReference type="Proteomes" id="UP000813427">
    <property type="component" value="Unassembled WGS sequence"/>
</dbReference>
<feature type="chain" id="PRO_5035476572" description="Integral membrane protein" evidence="3">
    <location>
        <begin position="27"/>
        <end position="579"/>
    </location>
</feature>
<dbReference type="Pfam" id="PF10348">
    <property type="entry name" value="DUF2427"/>
    <property type="match status" value="1"/>
</dbReference>
<evidence type="ECO:0000259" key="4">
    <source>
        <dbReference type="Pfam" id="PF10348"/>
    </source>
</evidence>
<dbReference type="PANTHER" id="PTHR31685">
    <property type="entry name" value="INTEGRAL MEMBRANE PROTEIN (AFU_ORTHOLOGUE AFUA_6G12730)-RELATED"/>
    <property type="match status" value="1"/>
</dbReference>
<evidence type="ECO:0000259" key="5">
    <source>
        <dbReference type="Pfam" id="PF10355"/>
    </source>
</evidence>
<dbReference type="InterPro" id="IPR018825">
    <property type="entry name" value="DUF2427"/>
</dbReference>
<feature type="transmembrane region" description="Helical" evidence="2">
    <location>
        <begin position="132"/>
        <end position="155"/>
    </location>
</feature>
<feature type="transmembrane region" description="Helical" evidence="2">
    <location>
        <begin position="309"/>
        <end position="326"/>
    </location>
</feature>
<proteinExistence type="predicted"/>
<reference evidence="6" key="1">
    <citation type="journal article" date="2021" name="Nat. Commun.">
        <title>Genetic determinants of endophytism in the Arabidopsis root mycobiome.</title>
        <authorList>
            <person name="Mesny F."/>
            <person name="Miyauchi S."/>
            <person name="Thiergart T."/>
            <person name="Pickel B."/>
            <person name="Atanasova L."/>
            <person name="Karlsson M."/>
            <person name="Huettel B."/>
            <person name="Barry K.W."/>
            <person name="Haridas S."/>
            <person name="Chen C."/>
            <person name="Bauer D."/>
            <person name="Andreopoulos W."/>
            <person name="Pangilinan J."/>
            <person name="LaButti K."/>
            <person name="Riley R."/>
            <person name="Lipzen A."/>
            <person name="Clum A."/>
            <person name="Drula E."/>
            <person name="Henrissat B."/>
            <person name="Kohler A."/>
            <person name="Grigoriev I.V."/>
            <person name="Martin F.M."/>
            <person name="Hacquard S."/>
        </authorList>
    </citation>
    <scope>NUCLEOTIDE SEQUENCE</scope>
    <source>
        <strain evidence="6">MPI-SDFR-AT-0068</strain>
    </source>
</reference>
<sequence>MIYTKYISYASSALLLALLPIAVAHGAHDGKSMGVDMTKRHGVNTTQPSKNEHYPDTYFSHTQHNSLIYTHIALMVLSWVFILPVVVMFSLANSRFTLPAQFMFLAFNILGVIFSVIYNAQTPDLYPNNAHHKIGCIVTWVVCAQVLLSGIRYIVGAHRSDVKKSDNERLAFLPVSTDEVDSSWRNGYRNDSPYRGTDETGSGIESNSASLHSDSASTLNWIESSFEITRKEYDEDDEELTLSSHLPGGAFARHASKLVTSRVWKYMDISRKLVDRVILPFGFVTLATGVVTFGRFFEGQEIFNGLAHWVKGGVFFWLGIFTLGRWTGSFSELGWAWNIRPKKSQKWCPSAEFVESFLIFFYGATNIFMEHLGGWGGAWTAQDMEHLSITVLFLGGGLCGMLIESTRVRNLLNTAAQDVEPKHPYTAEEANAAEYPDTYEFSLNPIPALVIMLLGLMMSSHTQHNMMSSMVHKQWGDLLLGASCARGLTYLLMFLKPPRSIFPSRPPTELLAAFGLISGGIIFMASSTDTVNGMIRYDLDAMFMYTVTMGLVALLMAWVVIVLAIKGWAVRFERRRISS</sequence>
<organism evidence="6 7">
    <name type="scientific">Fusarium tricinctum</name>
    <dbReference type="NCBI Taxonomy" id="61284"/>
    <lineage>
        <taxon>Eukaryota</taxon>
        <taxon>Fungi</taxon>
        <taxon>Dikarya</taxon>
        <taxon>Ascomycota</taxon>
        <taxon>Pezizomycotina</taxon>
        <taxon>Sordariomycetes</taxon>
        <taxon>Hypocreomycetidae</taxon>
        <taxon>Hypocreales</taxon>
        <taxon>Nectriaceae</taxon>
        <taxon>Fusarium</taxon>
        <taxon>Fusarium tricinctum species complex</taxon>
    </lineage>
</organism>
<accession>A0A8K0S038</accession>
<dbReference type="PANTHER" id="PTHR31685:SF3">
    <property type="entry name" value="INTEGRAL MEMBRANE PROTEIN (AFU_ORTHOLOGUE AFUA_6G12730)"/>
    <property type="match status" value="1"/>
</dbReference>
<comment type="caution">
    <text evidence="6">The sequence shown here is derived from an EMBL/GenBank/DDBJ whole genome shotgun (WGS) entry which is preliminary data.</text>
</comment>
<feature type="transmembrane region" description="Helical" evidence="2">
    <location>
        <begin position="545"/>
        <end position="569"/>
    </location>
</feature>
<protein>
    <recommendedName>
        <fullName evidence="8">Integral membrane protein</fullName>
    </recommendedName>
</protein>
<feature type="transmembrane region" description="Helical" evidence="2">
    <location>
        <begin position="277"/>
        <end position="297"/>
    </location>
</feature>
<feature type="domain" description="Protein YTP1-like C-terminal" evidence="5">
    <location>
        <begin position="282"/>
        <end position="567"/>
    </location>
</feature>
<evidence type="ECO:0000313" key="7">
    <source>
        <dbReference type="Proteomes" id="UP000813427"/>
    </source>
</evidence>
<dbReference type="AlphaFoldDB" id="A0A8K0S038"/>
<evidence type="ECO:0000256" key="2">
    <source>
        <dbReference type="SAM" id="Phobius"/>
    </source>
</evidence>
<feature type="transmembrane region" description="Helical" evidence="2">
    <location>
        <begin position="507"/>
        <end position="525"/>
    </location>
</feature>
<dbReference type="InterPro" id="IPR018827">
    <property type="entry name" value="YTP1_C"/>
</dbReference>
<keyword evidence="2" id="KW-0812">Transmembrane</keyword>
<feature type="transmembrane region" description="Helical" evidence="2">
    <location>
        <begin position="384"/>
        <end position="403"/>
    </location>
</feature>
<evidence type="ECO:0008006" key="8">
    <source>
        <dbReference type="Google" id="ProtNLM"/>
    </source>
</evidence>
<feature type="domain" description="DUF2427" evidence="4">
    <location>
        <begin position="53"/>
        <end position="148"/>
    </location>
</feature>
<feature type="signal peptide" evidence="3">
    <location>
        <begin position="1"/>
        <end position="26"/>
    </location>
</feature>
<dbReference type="CDD" id="cd08760">
    <property type="entry name" value="Cyt_b561_FRRS1_like"/>
    <property type="match status" value="1"/>
</dbReference>
<feature type="transmembrane region" description="Helical" evidence="2">
    <location>
        <begin position="441"/>
        <end position="458"/>
    </location>
</feature>
<feature type="transmembrane region" description="Helical" evidence="2">
    <location>
        <begin position="102"/>
        <end position="120"/>
    </location>
</feature>
<feature type="transmembrane region" description="Helical" evidence="2">
    <location>
        <begin position="478"/>
        <end position="495"/>
    </location>
</feature>
<feature type="region of interest" description="Disordered" evidence="1">
    <location>
        <begin position="184"/>
        <end position="211"/>
    </location>
</feature>
<evidence type="ECO:0000313" key="6">
    <source>
        <dbReference type="EMBL" id="KAH7245864.1"/>
    </source>
</evidence>
<dbReference type="Pfam" id="PF10355">
    <property type="entry name" value="Ytp1"/>
    <property type="match status" value="1"/>
</dbReference>
<feature type="transmembrane region" description="Helical" evidence="2">
    <location>
        <begin position="68"/>
        <end position="90"/>
    </location>
</feature>
<evidence type="ECO:0000256" key="1">
    <source>
        <dbReference type="SAM" id="MobiDB-lite"/>
    </source>
</evidence>
<dbReference type="EMBL" id="JAGPXF010000004">
    <property type="protein sequence ID" value="KAH7245864.1"/>
    <property type="molecule type" value="Genomic_DNA"/>
</dbReference>
<keyword evidence="7" id="KW-1185">Reference proteome</keyword>
<gene>
    <name evidence="6" type="ORF">BKA59DRAFT_396776</name>
</gene>